<dbReference type="InterPro" id="IPR050792">
    <property type="entry name" value="ADP-ribosylglycohydrolase"/>
</dbReference>
<protein>
    <submittedName>
        <fullName evidence="2">ADP-ribosylglycohydrolase family protein</fullName>
    </submittedName>
</protein>
<dbReference type="InterPro" id="IPR036705">
    <property type="entry name" value="Ribosyl_crysJ1_sf"/>
</dbReference>
<feature type="binding site" evidence="1">
    <location>
        <position position="41"/>
    </location>
    <ligand>
        <name>Mg(2+)</name>
        <dbReference type="ChEBI" id="CHEBI:18420"/>
        <label>1</label>
    </ligand>
</feature>
<dbReference type="Proteomes" id="UP000565711">
    <property type="component" value="Unassembled WGS sequence"/>
</dbReference>
<keyword evidence="2" id="KW-0378">Hydrolase</keyword>
<sequence>MLDSLAGLSVGDALGQEFPVLGRSVPELLAGQLPQRQLRWTDDTEMACSVVDELGRHGEVDSDRLATAFAERFDLSRDYGFGATETLQRIRAGARWRDAAGSSFGSEGSCGNGGAMRVAPLGAFHAGDPEKIVAAAVRSAQVTHMHSEGIAGAVAVALAAGTAAQARATGNPPAPDEFINAVLAHLADGDTSRRIAHARTLLGAPLEVAVSQLGNGSRVTAQDTVPLTIWIAATHLADYPAAVTTCLAADGDIDTTGAIVGGIVASYTGQAGIPAAWLSAREPLPHWFVPTFGRPRPGLLRRWLPGRS</sequence>
<dbReference type="PANTHER" id="PTHR16222">
    <property type="entry name" value="ADP-RIBOSYLGLYCOHYDROLASE"/>
    <property type="match status" value="1"/>
</dbReference>
<reference evidence="2 3" key="1">
    <citation type="submission" date="2020-04" db="EMBL/GenBank/DDBJ databases">
        <title>MicrobeNet Type strains.</title>
        <authorList>
            <person name="Nicholson A.C."/>
        </authorList>
    </citation>
    <scope>NUCLEOTIDE SEQUENCE [LARGE SCALE GENOMIC DNA]</scope>
    <source>
        <strain evidence="2 3">JCM 12354</strain>
    </source>
</reference>
<gene>
    <name evidence="2" type="ORF">HGA08_19385</name>
</gene>
<dbReference type="InterPro" id="IPR005502">
    <property type="entry name" value="Ribosyl_crysJ1"/>
</dbReference>
<feature type="binding site" evidence="1">
    <location>
        <position position="43"/>
    </location>
    <ligand>
        <name>Mg(2+)</name>
        <dbReference type="ChEBI" id="CHEBI:18420"/>
        <label>1</label>
    </ligand>
</feature>
<keyword evidence="1" id="KW-0460">Magnesium</keyword>
<feature type="binding site" evidence="1">
    <location>
        <position position="42"/>
    </location>
    <ligand>
        <name>Mg(2+)</name>
        <dbReference type="ChEBI" id="CHEBI:18420"/>
        <label>1</label>
    </ligand>
</feature>
<keyword evidence="3" id="KW-1185">Reference proteome</keyword>
<accession>A0A846XZ90</accession>
<feature type="binding site" evidence="1">
    <location>
        <position position="254"/>
    </location>
    <ligand>
        <name>Mg(2+)</name>
        <dbReference type="ChEBI" id="CHEBI:18420"/>
        <label>1</label>
    </ligand>
</feature>
<dbReference type="SUPFAM" id="SSF101478">
    <property type="entry name" value="ADP-ribosylglycohydrolase"/>
    <property type="match status" value="1"/>
</dbReference>
<dbReference type="Pfam" id="PF03747">
    <property type="entry name" value="ADP_ribosyl_GH"/>
    <property type="match status" value="1"/>
</dbReference>
<dbReference type="GO" id="GO:0016787">
    <property type="term" value="F:hydrolase activity"/>
    <property type="evidence" value="ECO:0007669"/>
    <property type="project" value="UniProtKB-KW"/>
</dbReference>
<dbReference type="PANTHER" id="PTHR16222:SF12">
    <property type="entry name" value="ADP-RIBOSYLGLYCOHYDROLASE-RELATED"/>
    <property type="match status" value="1"/>
</dbReference>
<keyword evidence="1" id="KW-0479">Metal-binding</keyword>
<name>A0A846XZ90_9NOCA</name>
<feature type="binding site" evidence="1">
    <location>
        <position position="252"/>
    </location>
    <ligand>
        <name>Mg(2+)</name>
        <dbReference type="ChEBI" id="CHEBI:18420"/>
        <label>1</label>
    </ligand>
</feature>
<dbReference type="EMBL" id="JAAXOP010000011">
    <property type="protein sequence ID" value="NKY52373.1"/>
    <property type="molecule type" value="Genomic_DNA"/>
</dbReference>
<evidence type="ECO:0000313" key="2">
    <source>
        <dbReference type="EMBL" id="NKY52373.1"/>
    </source>
</evidence>
<comment type="caution">
    <text evidence="2">The sequence shown here is derived from an EMBL/GenBank/DDBJ whole genome shotgun (WGS) entry which is preliminary data.</text>
</comment>
<comment type="cofactor">
    <cofactor evidence="1">
        <name>Mg(2+)</name>
        <dbReference type="ChEBI" id="CHEBI:18420"/>
    </cofactor>
    <text evidence="1">Binds 2 magnesium ions per subunit.</text>
</comment>
<evidence type="ECO:0000313" key="3">
    <source>
        <dbReference type="Proteomes" id="UP000565711"/>
    </source>
</evidence>
<dbReference type="AlphaFoldDB" id="A0A846XZ90"/>
<evidence type="ECO:0000256" key="1">
    <source>
        <dbReference type="PIRSR" id="PIRSR605502-1"/>
    </source>
</evidence>
<feature type="binding site" evidence="1">
    <location>
        <position position="255"/>
    </location>
    <ligand>
        <name>Mg(2+)</name>
        <dbReference type="ChEBI" id="CHEBI:18420"/>
        <label>1</label>
    </ligand>
</feature>
<organism evidence="2 3">
    <name type="scientific">Nocardia vermiculata</name>
    <dbReference type="NCBI Taxonomy" id="257274"/>
    <lineage>
        <taxon>Bacteria</taxon>
        <taxon>Bacillati</taxon>
        <taxon>Actinomycetota</taxon>
        <taxon>Actinomycetes</taxon>
        <taxon>Mycobacteriales</taxon>
        <taxon>Nocardiaceae</taxon>
        <taxon>Nocardia</taxon>
    </lineage>
</organism>
<dbReference type="Gene3D" id="1.10.4080.10">
    <property type="entry name" value="ADP-ribosylation/Crystallin J1"/>
    <property type="match status" value="1"/>
</dbReference>
<dbReference type="GO" id="GO:0046872">
    <property type="term" value="F:metal ion binding"/>
    <property type="evidence" value="ECO:0007669"/>
    <property type="project" value="UniProtKB-KW"/>
</dbReference>
<proteinExistence type="predicted"/>